<sequence length="180" mass="18141">MDRREMLTRFGGVLGAVSLGGCLGQYEDLAGSEGDSTTTESTTTAGETTTEGEPADRTTDGQQSSLTDSSFEPATAECGKPAGDASVQFSPGSVTVTGTISGSNTCYTAKLADASYDPESGTLDVTVASVQKGGADACAQCIVEIEYEATFSFDGAVPASVSVVHEAMGDTTTVTTAESG</sequence>
<keyword evidence="3" id="KW-1185">Reference proteome</keyword>
<dbReference type="EMBL" id="JBHSHT010000001">
    <property type="protein sequence ID" value="MFC4824789.1"/>
    <property type="molecule type" value="Genomic_DNA"/>
</dbReference>
<organism evidence="2 3">
    <name type="scientific">Halorussus aquaticus</name>
    <dbReference type="NCBI Taxonomy" id="2953748"/>
    <lineage>
        <taxon>Archaea</taxon>
        <taxon>Methanobacteriati</taxon>
        <taxon>Methanobacteriota</taxon>
        <taxon>Stenosarchaea group</taxon>
        <taxon>Halobacteria</taxon>
        <taxon>Halobacteriales</taxon>
        <taxon>Haladaptataceae</taxon>
        <taxon>Halorussus</taxon>
    </lineage>
</organism>
<dbReference type="Proteomes" id="UP001595945">
    <property type="component" value="Unassembled WGS sequence"/>
</dbReference>
<reference evidence="2 3" key="1">
    <citation type="journal article" date="2019" name="Int. J. Syst. Evol. Microbiol.">
        <title>The Global Catalogue of Microorganisms (GCM) 10K type strain sequencing project: providing services to taxonomists for standard genome sequencing and annotation.</title>
        <authorList>
            <consortium name="The Broad Institute Genomics Platform"/>
            <consortium name="The Broad Institute Genome Sequencing Center for Infectious Disease"/>
            <person name="Wu L."/>
            <person name="Ma J."/>
        </authorList>
    </citation>
    <scope>NUCLEOTIDE SEQUENCE [LARGE SCALE GENOMIC DNA]</scope>
    <source>
        <strain evidence="2 3">XZYJ18</strain>
    </source>
</reference>
<accession>A0ABD5Q2N3</accession>
<feature type="compositionally biased region" description="Polar residues" evidence="1">
    <location>
        <begin position="60"/>
        <end position="72"/>
    </location>
</feature>
<evidence type="ECO:0008006" key="4">
    <source>
        <dbReference type="Google" id="ProtNLM"/>
    </source>
</evidence>
<gene>
    <name evidence="2" type="ORF">ACFO9K_11010</name>
</gene>
<feature type="compositionally biased region" description="Low complexity" evidence="1">
    <location>
        <begin position="31"/>
        <end position="52"/>
    </location>
</feature>
<evidence type="ECO:0000256" key="1">
    <source>
        <dbReference type="SAM" id="MobiDB-lite"/>
    </source>
</evidence>
<proteinExistence type="predicted"/>
<protein>
    <recommendedName>
        <fullName evidence="4">Lipoprotein</fullName>
    </recommendedName>
</protein>
<comment type="caution">
    <text evidence="2">The sequence shown here is derived from an EMBL/GenBank/DDBJ whole genome shotgun (WGS) entry which is preliminary data.</text>
</comment>
<name>A0ABD5Q2N3_9EURY</name>
<evidence type="ECO:0000313" key="3">
    <source>
        <dbReference type="Proteomes" id="UP001595945"/>
    </source>
</evidence>
<dbReference type="PROSITE" id="PS51257">
    <property type="entry name" value="PROKAR_LIPOPROTEIN"/>
    <property type="match status" value="1"/>
</dbReference>
<dbReference type="AlphaFoldDB" id="A0ABD5Q2N3"/>
<evidence type="ECO:0000313" key="2">
    <source>
        <dbReference type="EMBL" id="MFC4824789.1"/>
    </source>
</evidence>
<dbReference type="RefSeq" id="WP_254269493.1">
    <property type="nucleotide sequence ID" value="NZ_CP100400.1"/>
</dbReference>
<dbReference type="GeneID" id="73044513"/>
<feature type="region of interest" description="Disordered" evidence="1">
    <location>
        <begin position="26"/>
        <end position="87"/>
    </location>
</feature>